<protein>
    <submittedName>
        <fullName evidence="2">Uncharacterized protein</fullName>
    </submittedName>
</protein>
<evidence type="ECO:0000313" key="3">
    <source>
        <dbReference type="Proteomes" id="UP000828390"/>
    </source>
</evidence>
<evidence type="ECO:0000256" key="1">
    <source>
        <dbReference type="SAM" id="MobiDB-lite"/>
    </source>
</evidence>
<evidence type="ECO:0000313" key="2">
    <source>
        <dbReference type="EMBL" id="KAH3787678.1"/>
    </source>
</evidence>
<reference evidence="2" key="1">
    <citation type="journal article" date="2019" name="bioRxiv">
        <title>The Genome of the Zebra Mussel, Dreissena polymorpha: A Resource for Invasive Species Research.</title>
        <authorList>
            <person name="McCartney M.A."/>
            <person name="Auch B."/>
            <person name="Kono T."/>
            <person name="Mallez S."/>
            <person name="Zhang Y."/>
            <person name="Obille A."/>
            <person name="Becker A."/>
            <person name="Abrahante J.E."/>
            <person name="Garbe J."/>
            <person name="Badalamenti J.P."/>
            <person name="Herman A."/>
            <person name="Mangelson H."/>
            <person name="Liachko I."/>
            <person name="Sullivan S."/>
            <person name="Sone E.D."/>
            <person name="Koren S."/>
            <person name="Silverstein K.A.T."/>
            <person name="Beckman K.B."/>
            <person name="Gohl D.M."/>
        </authorList>
    </citation>
    <scope>NUCLEOTIDE SEQUENCE</scope>
    <source>
        <strain evidence="2">Duluth1</strain>
        <tissue evidence="2">Whole animal</tissue>
    </source>
</reference>
<sequence>MANERISWAGTDDGSLPYVTGATRPSPPRVGLRQYHGPNVARICQPTYSFPVAGHSQRITPVCQWGPLVCAL</sequence>
<name>A0A9D4EYA7_DREPO</name>
<reference evidence="2" key="2">
    <citation type="submission" date="2020-11" db="EMBL/GenBank/DDBJ databases">
        <authorList>
            <person name="McCartney M.A."/>
            <person name="Auch B."/>
            <person name="Kono T."/>
            <person name="Mallez S."/>
            <person name="Becker A."/>
            <person name="Gohl D.M."/>
            <person name="Silverstein K.A.T."/>
            <person name="Koren S."/>
            <person name="Bechman K.B."/>
            <person name="Herman A."/>
            <person name="Abrahante J.E."/>
            <person name="Garbe J."/>
        </authorList>
    </citation>
    <scope>NUCLEOTIDE SEQUENCE</scope>
    <source>
        <strain evidence="2">Duluth1</strain>
        <tissue evidence="2">Whole animal</tissue>
    </source>
</reference>
<keyword evidence="3" id="KW-1185">Reference proteome</keyword>
<organism evidence="2 3">
    <name type="scientific">Dreissena polymorpha</name>
    <name type="common">Zebra mussel</name>
    <name type="synonym">Mytilus polymorpha</name>
    <dbReference type="NCBI Taxonomy" id="45954"/>
    <lineage>
        <taxon>Eukaryota</taxon>
        <taxon>Metazoa</taxon>
        <taxon>Spiralia</taxon>
        <taxon>Lophotrochozoa</taxon>
        <taxon>Mollusca</taxon>
        <taxon>Bivalvia</taxon>
        <taxon>Autobranchia</taxon>
        <taxon>Heteroconchia</taxon>
        <taxon>Euheterodonta</taxon>
        <taxon>Imparidentia</taxon>
        <taxon>Neoheterodontei</taxon>
        <taxon>Myida</taxon>
        <taxon>Dreissenoidea</taxon>
        <taxon>Dreissenidae</taxon>
        <taxon>Dreissena</taxon>
    </lineage>
</organism>
<gene>
    <name evidence="2" type="ORF">DPMN_165805</name>
</gene>
<dbReference type="AlphaFoldDB" id="A0A9D4EYA7"/>
<comment type="caution">
    <text evidence="2">The sequence shown here is derived from an EMBL/GenBank/DDBJ whole genome shotgun (WGS) entry which is preliminary data.</text>
</comment>
<proteinExistence type="predicted"/>
<dbReference type="Proteomes" id="UP000828390">
    <property type="component" value="Unassembled WGS sequence"/>
</dbReference>
<feature type="region of interest" description="Disordered" evidence="1">
    <location>
        <begin position="1"/>
        <end position="30"/>
    </location>
</feature>
<accession>A0A9D4EYA7</accession>
<dbReference type="EMBL" id="JAIWYP010000008">
    <property type="protein sequence ID" value="KAH3787678.1"/>
    <property type="molecule type" value="Genomic_DNA"/>
</dbReference>